<dbReference type="EMBL" id="KV427682">
    <property type="protein sequence ID" value="KZT00557.1"/>
    <property type="molecule type" value="Genomic_DNA"/>
</dbReference>
<gene>
    <name evidence="3" type="ORF">LAESUDRAFT_732140</name>
</gene>
<proteinExistence type="predicted"/>
<dbReference type="RefSeq" id="XP_040758297.1">
    <property type="nucleotide sequence ID" value="XM_040910180.1"/>
</dbReference>
<dbReference type="InParanoid" id="A0A165B9J8"/>
<dbReference type="Proteomes" id="UP000076871">
    <property type="component" value="Unassembled WGS sequence"/>
</dbReference>
<dbReference type="AlphaFoldDB" id="A0A165B9J8"/>
<accession>A0A165B9J8</accession>
<organism evidence="3 4">
    <name type="scientific">Laetiporus sulphureus 93-53</name>
    <dbReference type="NCBI Taxonomy" id="1314785"/>
    <lineage>
        <taxon>Eukaryota</taxon>
        <taxon>Fungi</taxon>
        <taxon>Dikarya</taxon>
        <taxon>Basidiomycota</taxon>
        <taxon>Agaricomycotina</taxon>
        <taxon>Agaricomycetes</taxon>
        <taxon>Polyporales</taxon>
        <taxon>Laetiporus</taxon>
    </lineage>
</organism>
<evidence type="ECO:0000313" key="4">
    <source>
        <dbReference type="Proteomes" id="UP000076871"/>
    </source>
</evidence>
<keyword evidence="2" id="KW-1133">Transmembrane helix</keyword>
<sequence>MHYDHHHHLSGGAIAGIVVGVVIFCLILLAFFIYAFMRDCRRRPITGPGPVHGSPIIYGTEPLYPVISRPWMYRPWPGWRRLRHEGPPVYTYGGPSPAYPADSTAGRGAVPKPGADAQPAHVQ</sequence>
<dbReference type="CDD" id="cd12087">
    <property type="entry name" value="TM_EGFR-like"/>
    <property type="match status" value="1"/>
</dbReference>
<name>A0A165B9J8_9APHY</name>
<evidence type="ECO:0000313" key="3">
    <source>
        <dbReference type="EMBL" id="KZT00557.1"/>
    </source>
</evidence>
<keyword evidence="2" id="KW-0812">Transmembrane</keyword>
<keyword evidence="2" id="KW-0472">Membrane</keyword>
<dbReference type="GeneID" id="63827209"/>
<evidence type="ECO:0000256" key="2">
    <source>
        <dbReference type="SAM" id="Phobius"/>
    </source>
</evidence>
<protein>
    <submittedName>
        <fullName evidence="3">Uncharacterized protein</fullName>
    </submittedName>
</protein>
<keyword evidence="4" id="KW-1185">Reference proteome</keyword>
<feature type="transmembrane region" description="Helical" evidence="2">
    <location>
        <begin position="12"/>
        <end position="36"/>
    </location>
</feature>
<feature type="region of interest" description="Disordered" evidence="1">
    <location>
        <begin position="100"/>
        <end position="123"/>
    </location>
</feature>
<reference evidence="3 4" key="1">
    <citation type="journal article" date="2016" name="Mol. Biol. Evol.">
        <title>Comparative Genomics of Early-Diverging Mushroom-Forming Fungi Provides Insights into the Origins of Lignocellulose Decay Capabilities.</title>
        <authorList>
            <person name="Nagy L.G."/>
            <person name="Riley R."/>
            <person name="Tritt A."/>
            <person name="Adam C."/>
            <person name="Daum C."/>
            <person name="Floudas D."/>
            <person name="Sun H."/>
            <person name="Yadav J.S."/>
            <person name="Pangilinan J."/>
            <person name="Larsson K.H."/>
            <person name="Matsuura K."/>
            <person name="Barry K."/>
            <person name="Labutti K."/>
            <person name="Kuo R."/>
            <person name="Ohm R.A."/>
            <person name="Bhattacharya S.S."/>
            <person name="Shirouzu T."/>
            <person name="Yoshinaga Y."/>
            <person name="Martin F.M."/>
            <person name="Grigoriev I.V."/>
            <person name="Hibbett D.S."/>
        </authorList>
    </citation>
    <scope>NUCLEOTIDE SEQUENCE [LARGE SCALE GENOMIC DNA]</scope>
    <source>
        <strain evidence="3 4">93-53</strain>
    </source>
</reference>
<evidence type="ECO:0000256" key="1">
    <source>
        <dbReference type="SAM" id="MobiDB-lite"/>
    </source>
</evidence>